<keyword evidence="16" id="KW-0152">Cholesterol biosynthesis</keyword>
<evidence type="ECO:0000259" key="17">
    <source>
        <dbReference type="Pfam" id="PF18376"/>
    </source>
</evidence>
<dbReference type="InterPro" id="IPR029765">
    <property type="entry name" value="Mev_diP_decarb"/>
</dbReference>
<keyword evidence="5 16" id="KW-0444">Lipid biosynthesis</keyword>
<evidence type="ECO:0000256" key="13">
    <source>
        <dbReference type="ARBA" id="ARBA00023239"/>
    </source>
</evidence>
<evidence type="ECO:0000256" key="1">
    <source>
        <dbReference type="ARBA" id="ARBA00003812"/>
    </source>
</evidence>
<dbReference type="GO" id="GO:0004163">
    <property type="term" value="F:diphosphomevalonate decarboxylase activity"/>
    <property type="evidence" value="ECO:0007669"/>
    <property type="project" value="UniProtKB-UniRule"/>
</dbReference>
<evidence type="ECO:0000259" key="18">
    <source>
        <dbReference type="Pfam" id="PF22700"/>
    </source>
</evidence>
<organism evidence="19 20">
    <name type="scientific">Asbolus verrucosus</name>
    <name type="common">Desert ironclad beetle</name>
    <dbReference type="NCBI Taxonomy" id="1661398"/>
    <lineage>
        <taxon>Eukaryota</taxon>
        <taxon>Metazoa</taxon>
        <taxon>Ecdysozoa</taxon>
        <taxon>Arthropoda</taxon>
        <taxon>Hexapoda</taxon>
        <taxon>Insecta</taxon>
        <taxon>Pterygota</taxon>
        <taxon>Neoptera</taxon>
        <taxon>Endopterygota</taxon>
        <taxon>Coleoptera</taxon>
        <taxon>Polyphaga</taxon>
        <taxon>Cucujiformia</taxon>
        <taxon>Tenebrionidae</taxon>
        <taxon>Pimeliinae</taxon>
        <taxon>Asbolus</taxon>
    </lineage>
</organism>
<dbReference type="PANTHER" id="PTHR10977">
    <property type="entry name" value="DIPHOSPHOMEVALONATE DECARBOXYLASE"/>
    <property type="match status" value="1"/>
</dbReference>
<keyword evidence="13 15" id="KW-0456">Lyase</keyword>
<dbReference type="PANTHER" id="PTHR10977:SF3">
    <property type="entry name" value="DIPHOSPHOMEVALONATE DECARBOXYLASE"/>
    <property type="match status" value="1"/>
</dbReference>
<sequence>MKTVTCIAPVNIAVIKYWGKRDEDLILPINDSLSSTLSTDYMCSKTTIMVSPTFKENRFWLNNKEVTFDSERLNNCLNEVKRRASPTCGELLQWKLHICSENNFPTAAGLASSAAGYACLVYALAALYRVEGDISGIARRGSGSACRSIYGGWVRWNKGTLPSGEDSIATQVAPASHWPEMRIIVLVVSDDKKKTSSTSGMKRSVETSEFLKDRAEKVVPRRTDEMIEAIKSKNFEAFAQLTMQDSNQFHSVCLDTYPPCFYMNDVSRAIIEMVHAYNEYKGSNKVAYTFDAGPNACLYLLEDHVEEIVALINEIFPPLAVDATEYFRGYPIHVNSSKLQEVLQLKKHTPGCLKYIIQTKVGDGPSILSNSSEHLLTENGLPKK</sequence>
<dbReference type="InterPro" id="IPR020568">
    <property type="entry name" value="Ribosomal_Su5_D2-typ_SF"/>
</dbReference>
<dbReference type="AlphaFoldDB" id="A0A482VL26"/>
<keyword evidence="11 16" id="KW-1207">Sterol metabolism</keyword>
<dbReference type="EC" id="4.1.1.33" evidence="3 15"/>
<feature type="domain" description="Diphosphomevalonate decarboxylase-like N-terminal" evidence="18">
    <location>
        <begin position="8"/>
        <end position="169"/>
    </location>
</feature>
<accession>A0A482VL26</accession>
<evidence type="ECO:0000256" key="14">
    <source>
        <dbReference type="ARBA" id="ARBA00048154"/>
    </source>
</evidence>
<evidence type="ECO:0000256" key="11">
    <source>
        <dbReference type="ARBA" id="ARBA00023166"/>
    </source>
</evidence>
<keyword evidence="6 15" id="KW-0547">Nucleotide-binding</keyword>
<comment type="catalytic activity">
    <reaction evidence="14 15 16">
        <text>(R)-5-diphosphomevalonate + ATP = isopentenyl diphosphate + ADP + phosphate + CO2</text>
        <dbReference type="Rhea" id="RHEA:23732"/>
        <dbReference type="ChEBI" id="CHEBI:16526"/>
        <dbReference type="ChEBI" id="CHEBI:30616"/>
        <dbReference type="ChEBI" id="CHEBI:43474"/>
        <dbReference type="ChEBI" id="CHEBI:57557"/>
        <dbReference type="ChEBI" id="CHEBI:128769"/>
        <dbReference type="ChEBI" id="CHEBI:456216"/>
        <dbReference type="EC" id="4.1.1.33"/>
    </reaction>
</comment>
<dbReference type="FunFam" id="3.30.230.10:FF:000080">
    <property type="entry name" value="Diphosphomevalonate decarboxylase"/>
    <property type="match status" value="1"/>
</dbReference>
<dbReference type="InterPro" id="IPR041431">
    <property type="entry name" value="Mvd1_C"/>
</dbReference>
<dbReference type="GO" id="GO:0019287">
    <property type="term" value="P:isopentenyl diphosphate biosynthetic process, mevalonate pathway"/>
    <property type="evidence" value="ECO:0007669"/>
    <property type="project" value="UniProtKB-UniRule"/>
</dbReference>
<dbReference type="Gene3D" id="3.30.70.890">
    <property type="entry name" value="GHMP kinase, C-terminal domain"/>
    <property type="match status" value="1"/>
</dbReference>
<dbReference type="PIRSF" id="PIRSF015950">
    <property type="entry name" value="Mev_P_decrbx"/>
    <property type="match status" value="1"/>
</dbReference>
<evidence type="ECO:0000313" key="20">
    <source>
        <dbReference type="Proteomes" id="UP000292052"/>
    </source>
</evidence>
<keyword evidence="20" id="KW-1185">Reference proteome</keyword>
<evidence type="ECO:0000256" key="6">
    <source>
        <dbReference type="ARBA" id="ARBA00022741"/>
    </source>
</evidence>
<keyword evidence="16" id="KW-0153">Cholesterol metabolism</keyword>
<keyword evidence="10 15" id="KW-0443">Lipid metabolism</keyword>
<dbReference type="InterPro" id="IPR014721">
    <property type="entry name" value="Ribsml_uS5_D2-typ_fold_subgr"/>
</dbReference>
<protein>
    <recommendedName>
        <fullName evidence="4 15">Diphosphomevalonate decarboxylase</fullName>
        <ecNumber evidence="3 15">4.1.1.33</ecNumber>
    </recommendedName>
</protein>
<dbReference type="SUPFAM" id="SSF54211">
    <property type="entry name" value="Ribosomal protein S5 domain 2-like"/>
    <property type="match status" value="1"/>
</dbReference>
<dbReference type="UniPathway" id="UPA00063"/>
<reference evidence="19 20" key="1">
    <citation type="submission" date="2017-03" db="EMBL/GenBank/DDBJ databases">
        <title>Genome of the blue death feigning beetle - Asbolus verrucosus.</title>
        <authorList>
            <person name="Rider S.D."/>
        </authorList>
    </citation>
    <scope>NUCLEOTIDE SEQUENCE [LARGE SCALE GENOMIC DNA]</scope>
    <source>
        <strain evidence="19">Butters</strain>
        <tissue evidence="19">Head and leg muscle</tissue>
    </source>
</reference>
<evidence type="ECO:0000256" key="8">
    <source>
        <dbReference type="ARBA" id="ARBA00022955"/>
    </source>
</evidence>
<keyword evidence="8 16" id="KW-0752">Steroid biosynthesis</keyword>
<evidence type="ECO:0000313" key="19">
    <source>
        <dbReference type="EMBL" id="RZC33384.1"/>
    </source>
</evidence>
<gene>
    <name evidence="19" type="ORF">BDFB_008129</name>
</gene>
<dbReference type="InterPro" id="IPR005935">
    <property type="entry name" value="Mev_decarb"/>
</dbReference>
<evidence type="ECO:0000256" key="12">
    <source>
        <dbReference type="ARBA" id="ARBA00023221"/>
    </source>
</evidence>
<dbReference type="STRING" id="1661398.A0A482VL26"/>
<dbReference type="Pfam" id="PF18376">
    <property type="entry name" value="MDD_C"/>
    <property type="match status" value="1"/>
</dbReference>
<dbReference type="GO" id="GO:0005829">
    <property type="term" value="C:cytosol"/>
    <property type="evidence" value="ECO:0007669"/>
    <property type="project" value="InterPro"/>
</dbReference>
<evidence type="ECO:0000256" key="9">
    <source>
        <dbReference type="ARBA" id="ARBA00023011"/>
    </source>
</evidence>
<dbReference type="Pfam" id="PF22700">
    <property type="entry name" value="MVD-like_N"/>
    <property type="match status" value="1"/>
</dbReference>
<evidence type="ECO:0000256" key="16">
    <source>
        <dbReference type="RuleBase" id="RU363086"/>
    </source>
</evidence>
<dbReference type="NCBIfam" id="TIGR01240">
    <property type="entry name" value="mevDPdecarb"/>
    <property type="match status" value="1"/>
</dbReference>
<dbReference type="GO" id="GO:0006695">
    <property type="term" value="P:cholesterol biosynthetic process"/>
    <property type="evidence" value="ECO:0007669"/>
    <property type="project" value="UniProtKB-UniPathway"/>
</dbReference>
<dbReference type="EMBL" id="QDEB01089268">
    <property type="protein sequence ID" value="RZC33384.1"/>
    <property type="molecule type" value="Genomic_DNA"/>
</dbReference>
<evidence type="ECO:0000256" key="10">
    <source>
        <dbReference type="ARBA" id="ARBA00023098"/>
    </source>
</evidence>
<evidence type="ECO:0000256" key="5">
    <source>
        <dbReference type="ARBA" id="ARBA00022516"/>
    </source>
</evidence>
<keyword evidence="7 15" id="KW-0067">ATP-binding</keyword>
<comment type="caution">
    <text evidence="19">The sequence shown here is derived from an EMBL/GenBank/DDBJ whole genome shotgun (WGS) entry which is preliminary data.</text>
</comment>
<feature type="domain" description="Mvd1 C-terminal" evidence="17">
    <location>
        <begin position="183"/>
        <end position="368"/>
    </location>
</feature>
<comment type="pathway">
    <text evidence="16">Steroid biosynthesis; cholesterol biosynthesis.</text>
</comment>
<dbReference type="Gene3D" id="3.30.230.10">
    <property type="match status" value="1"/>
</dbReference>
<keyword evidence="9 16" id="KW-0756">Sterol biosynthesis</keyword>
<evidence type="ECO:0000256" key="3">
    <source>
        <dbReference type="ARBA" id="ARBA00012296"/>
    </source>
</evidence>
<evidence type="ECO:0000256" key="2">
    <source>
        <dbReference type="ARBA" id="ARBA00008831"/>
    </source>
</evidence>
<dbReference type="InterPro" id="IPR053859">
    <property type="entry name" value="MVD-like_N"/>
</dbReference>
<proteinExistence type="inferred from homology"/>
<dbReference type="GO" id="GO:0005524">
    <property type="term" value="F:ATP binding"/>
    <property type="evidence" value="ECO:0007669"/>
    <property type="project" value="UniProtKB-UniRule"/>
</dbReference>
<evidence type="ECO:0000256" key="7">
    <source>
        <dbReference type="ARBA" id="ARBA00022840"/>
    </source>
</evidence>
<dbReference type="InterPro" id="IPR036554">
    <property type="entry name" value="GHMP_kinase_C_sf"/>
</dbReference>
<evidence type="ECO:0000256" key="15">
    <source>
        <dbReference type="PIRNR" id="PIRNR015950"/>
    </source>
</evidence>
<dbReference type="FunFam" id="3.30.70.890:FF:000005">
    <property type="entry name" value="Diphosphomevalonate decarboxylase"/>
    <property type="match status" value="1"/>
</dbReference>
<dbReference type="Proteomes" id="UP000292052">
    <property type="component" value="Unassembled WGS sequence"/>
</dbReference>
<comment type="similarity">
    <text evidence="2 15 16">Belongs to the diphosphomevalonate decarboxylase family.</text>
</comment>
<keyword evidence="12 16" id="KW-0753">Steroid metabolism</keyword>
<comment type="function">
    <text evidence="1 16">Catalyzes the ATP dependent decarboxylation of (R)-5-diphosphomevalonate to form isopentenyl diphosphate (IPP). Functions in the mevalonate (MVA) pathway leading to isopentenyl diphosphate (IPP), a key precursor for the biosynthesis of isoprenoids and sterol synthesis.</text>
</comment>
<dbReference type="OrthoDB" id="10253702at2759"/>
<name>A0A482VL26_ASBVE</name>
<evidence type="ECO:0000256" key="4">
    <source>
        <dbReference type="ARBA" id="ARBA00019335"/>
    </source>
</evidence>
<dbReference type="SUPFAM" id="SSF55060">
    <property type="entry name" value="GHMP Kinase, C-terminal domain"/>
    <property type="match status" value="1"/>
</dbReference>